<dbReference type="EMBL" id="JACBZT010000001">
    <property type="protein sequence ID" value="NYJ06948.1"/>
    <property type="molecule type" value="Genomic_DNA"/>
</dbReference>
<feature type="transmembrane region" description="Helical" evidence="2">
    <location>
        <begin position="130"/>
        <end position="150"/>
    </location>
</feature>
<dbReference type="AlphaFoldDB" id="A0A853CL26"/>
<keyword evidence="2" id="KW-0812">Transmembrane</keyword>
<feature type="transmembrane region" description="Helical" evidence="2">
    <location>
        <begin position="79"/>
        <end position="100"/>
    </location>
</feature>
<evidence type="ECO:0000313" key="4">
    <source>
        <dbReference type="EMBL" id="NYJ06948.1"/>
    </source>
</evidence>
<evidence type="ECO:0000313" key="5">
    <source>
        <dbReference type="Proteomes" id="UP000541969"/>
    </source>
</evidence>
<sequence>MSESRQQSRTTSGPREPDVPEVVPPEPPHSAWGGWVTFAGIMIALVGVFHVLEGVIALAEPDHYAVSSRGLVLHWSYTTWGWIHLIGGLVLIAAGVGVLNRNKLSRIIGVVAAGLSALVNLTFISAAPVYALIVIAIDVVFIYAICVHGGEVPVNKGNERTTGFTGPGATDHSPFAGA</sequence>
<evidence type="ECO:0000256" key="1">
    <source>
        <dbReference type="SAM" id="MobiDB-lite"/>
    </source>
</evidence>
<keyword evidence="2" id="KW-1133">Transmembrane helix</keyword>
<organism evidence="4 5">
    <name type="scientific">Petropleomorpha daqingensis</name>
    <dbReference type="NCBI Taxonomy" id="2026353"/>
    <lineage>
        <taxon>Bacteria</taxon>
        <taxon>Bacillati</taxon>
        <taxon>Actinomycetota</taxon>
        <taxon>Actinomycetes</taxon>
        <taxon>Geodermatophilales</taxon>
        <taxon>Geodermatophilaceae</taxon>
        <taxon>Petropleomorpha</taxon>
    </lineage>
</organism>
<dbReference type="Pfam" id="PF23636">
    <property type="entry name" value="DUF7144"/>
    <property type="match status" value="1"/>
</dbReference>
<evidence type="ECO:0000259" key="3">
    <source>
        <dbReference type="Pfam" id="PF23636"/>
    </source>
</evidence>
<feature type="compositionally biased region" description="Polar residues" evidence="1">
    <location>
        <begin position="1"/>
        <end position="13"/>
    </location>
</feature>
<feature type="domain" description="DUF7144" evidence="3">
    <location>
        <begin position="35"/>
        <end position="149"/>
    </location>
</feature>
<accession>A0A853CL26</accession>
<proteinExistence type="predicted"/>
<comment type="caution">
    <text evidence="4">The sequence shown here is derived from an EMBL/GenBank/DDBJ whole genome shotgun (WGS) entry which is preliminary data.</text>
</comment>
<feature type="region of interest" description="Disordered" evidence="1">
    <location>
        <begin position="158"/>
        <end position="178"/>
    </location>
</feature>
<dbReference type="Proteomes" id="UP000541969">
    <property type="component" value="Unassembled WGS sequence"/>
</dbReference>
<feature type="transmembrane region" description="Helical" evidence="2">
    <location>
        <begin position="107"/>
        <end position="124"/>
    </location>
</feature>
<feature type="transmembrane region" description="Helical" evidence="2">
    <location>
        <begin position="35"/>
        <end position="59"/>
    </location>
</feature>
<feature type="region of interest" description="Disordered" evidence="1">
    <location>
        <begin position="1"/>
        <end position="26"/>
    </location>
</feature>
<dbReference type="InterPro" id="IPR055568">
    <property type="entry name" value="DUF7144"/>
</dbReference>
<evidence type="ECO:0000256" key="2">
    <source>
        <dbReference type="SAM" id="Phobius"/>
    </source>
</evidence>
<protein>
    <recommendedName>
        <fullName evidence="3">DUF7144 domain-containing protein</fullName>
    </recommendedName>
</protein>
<keyword evidence="2" id="KW-0472">Membrane</keyword>
<dbReference type="RefSeq" id="WP_179718426.1">
    <property type="nucleotide sequence ID" value="NZ_JACBZT010000001.1"/>
</dbReference>
<reference evidence="4 5" key="1">
    <citation type="submission" date="2020-07" db="EMBL/GenBank/DDBJ databases">
        <title>Sequencing the genomes of 1000 actinobacteria strains.</title>
        <authorList>
            <person name="Klenk H.-P."/>
        </authorList>
    </citation>
    <scope>NUCLEOTIDE SEQUENCE [LARGE SCALE GENOMIC DNA]</scope>
    <source>
        <strain evidence="4 5">DSM 104001</strain>
    </source>
</reference>
<keyword evidence="5" id="KW-1185">Reference proteome</keyword>
<gene>
    <name evidence="4" type="ORF">GGQ55_003226</name>
</gene>
<name>A0A853CL26_9ACTN</name>